<sequence>MLLLGRHHTYVGSIPLSEHSCNNCCNPGQMQMSFYASYAHIVQIPLFSIGQKAIAQCKNCQEILEENYFPQDLTEIQHEISSKITVPPLHFIGIGIMVVILLCFALFY</sequence>
<dbReference type="AlphaFoldDB" id="A0A2S5A9B8"/>
<evidence type="ECO:0000313" key="2">
    <source>
        <dbReference type="EMBL" id="POY39104.1"/>
    </source>
</evidence>
<reference evidence="2 3" key="1">
    <citation type="submission" date="2018-01" db="EMBL/GenBank/DDBJ databases">
        <authorList>
            <person name="Gaut B.S."/>
            <person name="Morton B.R."/>
            <person name="Clegg M.T."/>
            <person name="Duvall M.R."/>
        </authorList>
    </citation>
    <scope>NUCLEOTIDE SEQUENCE [LARGE SCALE GENOMIC DNA]</scope>
    <source>
        <strain evidence="2 3">HR-AV</strain>
    </source>
</reference>
<accession>A0A2S5A9B8</accession>
<keyword evidence="3" id="KW-1185">Reference proteome</keyword>
<gene>
    <name evidence="2" type="ORF">C3K47_01000</name>
</gene>
<proteinExistence type="predicted"/>
<dbReference type="Proteomes" id="UP000236893">
    <property type="component" value="Unassembled WGS sequence"/>
</dbReference>
<evidence type="ECO:0000256" key="1">
    <source>
        <dbReference type="SAM" id="Phobius"/>
    </source>
</evidence>
<evidence type="ECO:0000313" key="3">
    <source>
        <dbReference type="Proteomes" id="UP000236893"/>
    </source>
</evidence>
<protein>
    <recommendedName>
        <fullName evidence="4">Zinc-ribbon 15 domain-containing protein</fullName>
    </recommendedName>
</protein>
<dbReference type="RefSeq" id="WP_103787207.1">
    <property type="nucleotide sequence ID" value="NZ_PQVF01000001.1"/>
</dbReference>
<organism evidence="2 3">
    <name type="scientific">Solitalea longa</name>
    <dbReference type="NCBI Taxonomy" id="2079460"/>
    <lineage>
        <taxon>Bacteria</taxon>
        <taxon>Pseudomonadati</taxon>
        <taxon>Bacteroidota</taxon>
        <taxon>Sphingobacteriia</taxon>
        <taxon>Sphingobacteriales</taxon>
        <taxon>Sphingobacteriaceae</taxon>
        <taxon>Solitalea</taxon>
    </lineage>
</organism>
<feature type="transmembrane region" description="Helical" evidence="1">
    <location>
        <begin position="89"/>
        <end position="107"/>
    </location>
</feature>
<keyword evidence="1" id="KW-0472">Membrane</keyword>
<dbReference type="EMBL" id="PQVF01000001">
    <property type="protein sequence ID" value="POY39104.1"/>
    <property type="molecule type" value="Genomic_DNA"/>
</dbReference>
<evidence type="ECO:0008006" key="4">
    <source>
        <dbReference type="Google" id="ProtNLM"/>
    </source>
</evidence>
<keyword evidence="1" id="KW-0812">Transmembrane</keyword>
<dbReference type="OrthoDB" id="766141at2"/>
<name>A0A2S5A9B8_9SPHI</name>
<comment type="caution">
    <text evidence="2">The sequence shown here is derived from an EMBL/GenBank/DDBJ whole genome shotgun (WGS) entry which is preliminary data.</text>
</comment>
<keyword evidence="1" id="KW-1133">Transmembrane helix</keyword>